<dbReference type="PANTHER" id="PTHR43708">
    <property type="entry name" value="CONSERVED EXPRESSED OXIDOREDUCTASE (EUROFUNG)"/>
    <property type="match status" value="1"/>
</dbReference>
<evidence type="ECO:0000259" key="4">
    <source>
        <dbReference type="Pfam" id="PF22725"/>
    </source>
</evidence>
<protein>
    <submittedName>
        <fullName evidence="5">Gfo/Idh/MocA family oxidoreductase</fullName>
    </submittedName>
</protein>
<dbReference type="RefSeq" id="WP_142586867.1">
    <property type="nucleotide sequence ID" value="NZ_CABFWE030000004.1"/>
</dbReference>
<dbReference type="Proteomes" id="UP000601041">
    <property type="component" value="Unassembled WGS sequence"/>
</dbReference>
<dbReference type="InterPro" id="IPR055170">
    <property type="entry name" value="GFO_IDH_MocA-like_dom"/>
</dbReference>
<dbReference type="InterPro" id="IPR000683">
    <property type="entry name" value="Gfo/Idh/MocA-like_OxRdtase_N"/>
</dbReference>
<dbReference type="Pfam" id="PF01408">
    <property type="entry name" value="GFO_IDH_MocA"/>
    <property type="match status" value="1"/>
</dbReference>
<name>A0ABM8PFG6_9HYPH</name>
<dbReference type="Pfam" id="PF22725">
    <property type="entry name" value="GFO_IDH_MocA_C3"/>
    <property type="match status" value="1"/>
</dbReference>
<dbReference type="SUPFAM" id="SSF51735">
    <property type="entry name" value="NAD(P)-binding Rossmann-fold domains"/>
    <property type="match status" value="1"/>
</dbReference>
<accession>A0ABM8PFG6</accession>
<dbReference type="InterPro" id="IPR051317">
    <property type="entry name" value="Gfo/Idh/MocA_oxidoreduct"/>
</dbReference>
<organism evidence="5 6">
    <name type="scientific">Pseudorhizobium halotolerans</name>
    <dbReference type="NCBI Taxonomy" id="1233081"/>
    <lineage>
        <taxon>Bacteria</taxon>
        <taxon>Pseudomonadati</taxon>
        <taxon>Pseudomonadota</taxon>
        <taxon>Alphaproteobacteria</taxon>
        <taxon>Hyphomicrobiales</taxon>
        <taxon>Rhizobiaceae</taxon>
        <taxon>Rhizobium/Agrobacterium group</taxon>
        <taxon>Pseudorhizobium</taxon>
    </lineage>
</organism>
<evidence type="ECO:0000259" key="3">
    <source>
        <dbReference type="Pfam" id="PF01408"/>
    </source>
</evidence>
<evidence type="ECO:0000313" key="5">
    <source>
        <dbReference type="EMBL" id="CAD7026919.1"/>
    </source>
</evidence>
<gene>
    <name evidence="5" type="ORF">RHAB21_01315</name>
</gene>
<keyword evidence="6" id="KW-1185">Reference proteome</keyword>
<dbReference type="SUPFAM" id="SSF55347">
    <property type="entry name" value="Glyceraldehyde-3-phosphate dehydrogenase-like, C-terminal domain"/>
    <property type="match status" value="1"/>
</dbReference>
<comment type="similarity">
    <text evidence="1">Belongs to the Gfo/Idh/MocA family.</text>
</comment>
<evidence type="ECO:0000256" key="2">
    <source>
        <dbReference type="ARBA" id="ARBA00023002"/>
    </source>
</evidence>
<sequence>MKIAVVGCGYVFDIYMRTLRAHPELTIIGVFDINSERSRRVGNFYKLRIYGSYEAMLADSEVDAVINLTSIQAHFAVTKQALEAGKHVYSEKPLTKSLNDSAQLFDIAREHCVRLYAAPCNIYSDMIRTIYEAVGSGAIGKPRLIYAELDDNPIHLLDFDRVISPTGAPWPLEEELREGCTYEHLGYHLVWICGLLGPAVAVTAYSSELVESKVSTLPPYLGTPDYSVACLHFRNGESARITCSFVAPRDHRLRVIGDKGELAGDSYRHYRSPVYLEQYTKMSLNARKFQTLRAHPMLGRLFGVGGKRLPLVHNWKSHAVLKDQAQSATFKQRLLEWVRRREIYAQDKFIGIAEMAREIREDKPQFLSPDFLLHVNELTLIVQAAGPGGIATKPTTTFAPLGDIPGTLTSPAGHDASCWVHLALC</sequence>
<feature type="domain" description="Gfo/Idh/MocA-like oxidoreductase N-terminal" evidence="3">
    <location>
        <begin position="1"/>
        <end position="116"/>
    </location>
</feature>
<dbReference type="Gene3D" id="3.30.360.10">
    <property type="entry name" value="Dihydrodipicolinate Reductase, domain 2"/>
    <property type="match status" value="1"/>
</dbReference>
<evidence type="ECO:0000256" key="1">
    <source>
        <dbReference type="ARBA" id="ARBA00010928"/>
    </source>
</evidence>
<dbReference type="Gene3D" id="3.40.50.720">
    <property type="entry name" value="NAD(P)-binding Rossmann-like Domain"/>
    <property type="match status" value="1"/>
</dbReference>
<dbReference type="InterPro" id="IPR036291">
    <property type="entry name" value="NAD(P)-bd_dom_sf"/>
</dbReference>
<dbReference type="EMBL" id="CABFWE030000004">
    <property type="protein sequence ID" value="CAD7026919.1"/>
    <property type="molecule type" value="Genomic_DNA"/>
</dbReference>
<keyword evidence="2" id="KW-0560">Oxidoreductase</keyword>
<comment type="caution">
    <text evidence="5">The sequence shown here is derived from an EMBL/GenBank/DDBJ whole genome shotgun (WGS) entry which is preliminary data.</text>
</comment>
<evidence type="ECO:0000313" key="6">
    <source>
        <dbReference type="Proteomes" id="UP000601041"/>
    </source>
</evidence>
<dbReference type="PANTHER" id="PTHR43708:SF5">
    <property type="entry name" value="CONSERVED EXPRESSED OXIDOREDUCTASE (EUROFUNG)-RELATED"/>
    <property type="match status" value="1"/>
</dbReference>
<reference evidence="5 6" key="1">
    <citation type="submission" date="2020-11" db="EMBL/GenBank/DDBJ databases">
        <authorList>
            <person name="Lassalle F."/>
        </authorList>
    </citation>
    <scope>NUCLEOTIDE SEQUENCE [LARGE SCALE GENOMIC DNA]</scope>
    <source>
        <strain evidence="5 6">AB21</strain>
    </source>
</reference>
<proteinExistence type="inferred from homology"/>
<feature type="domain" description="GFO/IDH/MocA-like oxidoreductase" evidence="4">
    <location>
        <begin position="127"/>
        <end position="262"/>
    </location>
</feature>